<sequence>MSASNKRRNISDSNIPNSDISDSNIPDSNISDFNESSDEEEIVHLDLSGKISWVWTFFRQELRKKKGKWTKYSICKIEVSNDKECGRKYKAGSSTGNLINHLSAEHGITKIDQIPKMNAGETAKYLVNCISDCRTRWNSSYLAWIRLVQIKVYIELLIIYLTSHDNSDDRKDGKRLREINLTNSEWELIKELLQVLGPFEEATRYLGGSYYATHSLMHRVVRELKNIFKSNQVNEDESYNIEDHDAFDDYEEEESQNEQSRIKLNKPVNTTGLLEKVKHNLYKKLCYYYPNLTPQESVSALLDPRLKSLDYMDNMDRIAVKNFLRQLYDNEKSVEIDQNEKELDNNNQNLEKQVSDEFMVTANPLYIPYLLKSLEKEDCPIDDEIDEYMRQPEI</sequence>
<gene>
    <name evidence="1" type="ORF">SPELUC_LOCUS11383</name>
</gene>
<proteinExistence type="predicted"/>
<comment type="caution">
    <text evidence="1">The sequence shown here is derived from an EMBL/GenBank/DDBJ whole genome shotgun (WGS) entry which is preliminary data.</text>
</comment>
<organism evidence="1 2">
    <name type="scientific">Cetraspora pellucida</name>
    <dbReference type="NCBI Taxonomy" id="1433469"/>
    <lineage>
        <taxon>Eukaryota</taxon>
        <taxon>Fungi</taxon>
        <taxon>Fungi incertae sedis</taxon>
        <taxon>Mucoromycota</taxon>
        <taxon>Glomeromycotina</taxon>
        <taxon>Glomeromycetes</taxon>
        <taxon>Diversisporales</taxon>
        <taxon>Gigasporaceae</taxon>
        <taxon>Cetraspora</taxon>
    </lineage>
</organism>
<evidence type="ECO:0000313" key="2">
    <source>
        <dbReference type="Proteomes" id="UP000789366"/>
    </source>
</evidence>
<evidence type="ECO:0000313" key="1">
    <source>
        <dbReference type="EMBL" id="CAG8703216.1"/>
    </source>
</evidence>
<name>A0ACA9PF63_9GLOM</name>
<feature type="non-terminal residue" evidence="1">
    <location>
        <position position="1"/>
    </location>
</feature>
<dbReference type="EMBL" id="CAJVPW010024023">
    <property type="protein sequence ID" value="CAG8703216.1"/>
    <property type="molecule type" value="Genomic_DNA"/>
</dbReference>
<protein>
    <submittedName>
        <fullName evidence="1">14424_t:CDS:1</fullName>
    </submittedName>
</protein>
<dbReference type="Proteomes" id="UP000789366">
    <property type="component" value="Unassembled WGS sequence"/>
</dbReference>
<feature type="non-terminal residue" evidence="1">
    <location>
        <position position="394"/>
    </location>
</feature>
<reference evidence="1" key="1">
    <citation type="submission" date="2021-06" db="EMBL/GenBank/DDBJ databases">
        <authorList>
            <person name="Kallberg Y."/>
            <person name="Tangrot J."/>
            <person name="Rosling A."/>
        </authorList>
    </citation>
    <scope>NUCLEOTIDE SEQUENCE</scope>
    <source>
        <strain evidence="1">28 12/20/2015</strain>
    </source>
</reference>
<keyword evidence="2" id="KW-1185">Reference proteome</keyword>
<accession>A0ACA9PF63</accession>